<dbReference type="PANTHER" id="PTHR11905">
    <property type="entry name" value="ADAM A DISINTEGRIN AND METALLOPROTEASE DOMAIN"/>
    <property type="match status" value="1"/>
</dbReference>
<dbReference type="InterPro" id="IPR003961">
    <property type="entry name" value="FN3_dom"/>
</dbReference>
<dbReference type="PROSITE" id="PS01180">
    <property type="entry name" value="CUB"/>
    <property type="match status" value="1"/>
</dbReference>
<keyword evidence="7" id="KW-1185">Reference proteome</keyword>
<dbReference type="NCBIfam" id="TIGR04183">
    <property type="entry name" value="Por_Secre_tail"/>
    <property type="match status" value="1"/>
</dbReference>
<dbReference type="CDD" id="cd00041">
    <property type="entry name" value="CUB"/>
    <property type="match status" value="1"/>
</dbReference>
<dbReference type="SUPFAM" id="SSF55486">
    <property type="entry name" value="Metalloproteases ('zincins'), catalytic domain"/>
    <property type="match status" value="1"/>
</dbReference>
<dbReference type="PROSITE" id="PS50215">
    <property type="entry name" value="ADAM_MEPRO"/>
    <property type="match status" value="1"/>
</dbReference>
<gene>
    <name evidence="6" type="ORF">MTP09_05290</name>
</gene>
<keyword evidence="1 3" id="KW-0732">Signal</keyword>
<feature type="signal peptide" evidence="3">
    <location>
        <begin position="1"/>
        <end position="19"/>
    </location>
</feature>
<dbReference type="Pfam" id="PF00431">
    <property type="entry name" value="CUB"/>
    <property type="match status" value="1"/>
</dbReference>
<keyword evidence="2" id="KW-1015">Disulfide bond</keyword>
<proteinExistence type="predicted"/>
<feature type="domain" description="Peptidase M12B" evidence="5">
    <location>
        <begin position="214"/>
        <end position="394"/>
    </location>
</feature>
<reference evidence="6 7" key="1">
    <citation type="submission" date="2022-03" db="EMBL/GenBank/DDBJ databases">
        <title>Chryseobacterium sp. isolated from particulate matters in swine house.</title>
        <authorList>
            <person name="Won M."/>
            <person name="Kim S.-J."/>
            <person name="Kwon S.-W."/>
        </authorList>
    </citation>
    <scope>NUCLEOTIDE SEQUENCE [LARGE SCALE GENOMIC DNA]</scope>
    <source>
        <strain evidence="6 7">SC2-2</strain>
    </source>
</reference>
<dbReference type="RefSeq" id="WP_243550993.1">
    <property type="nucleotide sequence ID" value="NZ_CP094532.1"/>
</dbReference>
<dbReference type="Gene3D" id="2.60.40.10">
    <property type="entry name" value="Immunoglobulins"/>
    <property type="match status" value="1"/>
</dbReference>
<dbReference type="Gene3D" id="3.40.390.10">
    <property type="entry name" value="Collagenase (Catalytic Domain)"/>
    <property type="match status" value="1"/>
</dbReference>
<dbReference type="Pfam" id="PF18962">
    <property type="entry name" value="Por_Secre_tail"/>
    <property type="match status" value="1"/>
</dbReference>
<evidence type="ECO:0000259" key="5">
    <source>
        <dbReference type="PROSITE" id="PS50215"/>
    </source>
</evidence>
<dbReference type="PANTHER" id="PTHR11905:SF159">
    <property type="entry name" value="ADAM METALLOPROTEASE"/>
    <property type="match status" value="1"/>
</dbReference>
<organism evidence="6 7">
    <name type="scientific">Chryseobacterium suipulveris</name>
    <dbReference type="NCBI Taxonomy" id="2929800"/>
    <lineage>
        <taxon>Bacteria</taxon>
        <taxon>Pseudomonadati</taxon>
        <taxon>Bacteroidota</taxon>
        <taxon>Flavobacteriia</taxon>
        <taxon>Flavobacteriales</taxon>
        <taxon>Weeksellaceae</taxon>
        <taxon>Chryseobacterium group</taxon>
        <taxon>Chryseobacterium</taxon>
    </lineage>
</organism>
<dbReference type="Proteomes" id="UP000831460">
    <property type="component" value="Chromosome"/>
</dbReference>
<dbReference type="Gene3D" id="2.60.120.290">
    <property type="entry name" value="Spermadhesin, CUB domain"/>
    <property type="match status" value="1"/>
</dbReference>
<evidence type="ECO:0000256" key="1">
    <source>
        <dbReference type="ARBA" id="ARBA00022729"/>
    </source>
</evidence>
<evidence type="ECO:0000259" key="4">
    <source>
        <dbReference type="PROSITE" id="PS01180"/>
    </source>
</evidence>
<dbReference type="InterPro" id="IPR026444">
    <property type="entry name" value="Secre_tail"/>
</dbReference>
<protein>
    <submittedName>
        <fullName evidence="6">M12 family metallo-peptidase</fullName>
    </submittedName>
</protein>
<sequence length="718" mass="77991">MKKTLQLFFVFIFVNLVFSQNLKPIAQKVQNATNDKKSFVRYDLFTEDLSPLKKAQYNKAAEGVTVLNIQQAEIQRLISERPDAMEISFPFEGETIHLELVKSDIFTHDFKVNTDKGYANYSPGVYYHGIVKGDYESVAAFSFFQEGAYGVASVKNVGNIVLGKAKNSNDYVSYNDQKLKGENPFSCSADELPENKANHISFDPGAVSSKKTDNCVRIYYEAGYGPYTQNGSNVTTAANWVTAMHNNISTLYANDGITVALSEVFVWTTTDPFSGSPSQILNQFRNYRTSFNGDVAQLLRNPATTSIAWVNALCSAYKYSYSGVNFNYENVPTYSWNIEAMTHEIGHNLGSPHTHACAWNGNNTAIDGCGPASGNNEGCNAPLPTNGGTIMSYCHLVSSVGINFANGFGAQPGALIRNTINSKGCLGTDCITSCASTISALEMTNIGQNSATVTIVDPAGTNWKYRVLKMDGTVISNGTTTNKVINITNLQPNTYYNVKVGTDCSGPEAFAYEQLVLTDTIWCNAGVIFTDTGGEAGNYGDTETLIKTFYPSNSASVMKMTFTQFATEADYDFMDVYNGPSTASPKFANGSQLSGNTIPGPFISTHSTGAITVKFVSDPGLNMAGWKATFDCLNLATGENSVSSSINIVKSDSKGQFKVTSKQRILFYEVFDSSGKMVKKQGDINAVEARIDLSAFPRGNYIISVMTTSETAVKKVIK</sequence>
<evidence type="ECO:0000313" key="6">
    <source>
        <dbReference type="EMBL" id="UOE42050.1"/>
    </source>
</evidence>
<dbReference type="InterPro" id="IPR000859">
    <property type="entry name" value="CUB_dom"/>
</dbReference>
<dbReference type="Pfam" id="PF13688">
    <property type="entry name" value="Reprolysin_5"/>
    <property type="match status" value="1"/>
</dbReference>
<name>A0ABY4BS67_9FLAO</name>
<dbReference type="CDD" id="cd00063">
    <property type="entry name" value="FN3"/>
    <property type="match status" value="1"/>
</dbReference>
<dbReference type="InterPro" id="IPR024079">
    <property type="entry name" value="MetalloPept_cat_dom_sf"/>
</dbReference>
<dbReference type="InterPro" id="IPR035914">
    <property type="entry name" value="Sperma_CUB_dom_sf"/>
</dbReference>
<evidence type="ECO:0000256" key="3">
    <source>
        <dbReference type="SAM" id="SignalP"/>
    </source>
</evidence>
<evidence type="ECO:0000313" key="7">
    <source>
        <dbReference type="Proteomes" id="UP000831460"/>
    </source>
</evidence>
<dbReference type="SMART" id="SM00042">
    <property type="entry name" value="CUB"/>
    <property type="match status" value="1"/>
</dbReference>
<dbReference type="InterPro" id="IPR013783">
    <property type="entry name" value="Ig-like_fold"/>
</dbReference>
<feature type="domain" description="CUB" evidence="4">
    <location>
        <begin position="504"/>
        <end position="633"/>
    </location>
</feature>
<dbReference type="SUPFAM" id="SSF49854">
    <property type="entry name" value="Spermadhesin, CUB domain"/>
    <property type="match status" value="1"/>
</dbReference>
<accession>A0ABY4BS67</accession>
<evidence type="ECO:0000256" key="2">
    <source>
        <dbReference type="ARBA" id="ARBA00023157"/>
    </source>
</evidence>
<dbReference type="EMBL" id="CP094532">
    <property type="protein sequence ID" value="UOE42050.1"/>
    <property type="molecule type" value="Genomic_DNA"/>
</dbReference>
<dbReference type="InterPro" id="IPR001590">
    <property type="entry name" value="Peptidase_M12B"/>
</dbReference>
<feature type="chain" id="PRO_5047154198" evidence="3">
    <location>
        <begin position="20"/>
        <end position="718"/>
    </location>
</feature>